<feature type="transmembrane region" description="Helical" evidence="1">
    <location>
        <begin position="17"/>
        <end position="42"/>
    </location>
</feature>
<feature type="transmembrane region" description="Helical" evidence="1">
    <location>
        <begin position="86"/>
        <end position="112"/>
    </location>
</feature>
<comment type="caution">
    <text evidence="2">The sequence shown here is derived from an EMBL/GenBank/DDBJ whole genome shotgun (WGS) entry which is preliminary data.</text>
</comment>
<dbReference type="AlphaFoldDB" id="A0A0F9HQF1"/>
<dbReference type="EMBL" id="LAZR01021847">
    <property type="protein sequence ID" value="KKL83915.1"/>
    <property type="molecule type" value="Genomic_DNA"/>
</dbReference>
<protein>
    <submittedName>
        <fullName evidence="2">Uncharacterized protein</fullName>
    </submittedName>
</protein>
<evidence type="ECO:0000256" key="1">
    <source>
        <dbReference type="SAM" id="Phobius"/>
    </source>
</evidence>
<proteinExistence type="predicted"/>
<name>A0A0F9HQF1_9ZZZZ</name>
<feature type="transmembrane region" description="Helical" evidence="1">
    <location>
        <begin position="54"/>
        <end position="74"/>
    </location>
</feature>
<keyword evidence="1" id="KW-0812">Transmembrane</keyword>
<accession>A0A0F9HQF1</accession>
<evidence type="ECO:0000313" key="2">
    <source>
        <dbReference type="EMBL" id="KKL83915.1"/>
    </source>
</evidence>
<keyword evidence="1" id="KW-1133">Transmembrane helix</keyword>
<organism evidence="2">
    <name type="scientific">marine sediment metagenome</name>
    <dbReference type="NCBI Taxonomy" id="412755"/>
    <lineage>
        <taxon>unclassified sequences</taxon>
        <taxon>metagenomes</taxon>
        <taxon>ecological metagenomes</taxon>
    </lineage>
</organism>
<dbReference type="Pfam" id="PF19588">
    <property type="entry name" value="SxtJ"/>
    <property type="match status" value="1"/>
</dbReference>
<dbReference type="InterPro" id="IPR045781">
    <property type="entry name" value="SxtJ"/>
</dbReference>
<reference evidence="2" key="1">
    <citation type="journal article" date="2015" name="Nature">
        <title>Complex archaea that bridge the gap between prokaryotes and eukaryotes.</title>
        <authorList>
            <person name="Spang A."/>
            <person name="Saw J.H."/>
            <person name="Jorgensen S.L."/>
            <person name="Zaremba-Niedzwiedzka K."/>
            <person name="Martijn J."/>
            <person name="Lind A.E."/>
            <person name="van Eijk R."/>
            <person name="Schleper C."/>
            <person name="Guy L."/>
            <person name="Ettema T.J."/>
        </authorList>
    </citation>
    <scope>NUCLEOTIDE SEQUENCE</scope>
</reference>
<sequence>MALVQINWNPPRRQLRWFGLAGVAVFGVVGAVIFFTHRIFWFELSAPAARATGWALWAVAAGCGVLAPTVPAALRPLYVGLSIVALPIGLVVSHVLLGVVFYAAITPLALLFRLIGRDALHRRLDPDAKTYWTPREEARDIKRYFRQF</sequence>
<gene>
    <name evidence="2" type="ORF">LCGC14_1969970</name>
</gene>
<keyword evidence="1" id="KW-0472">Membrane</keyword>